<organism evidence="1">
    <name type="scientific">marine sediment metagenome</name>
    <dbReference type="NCBI Taxonomy" id="412755"/>
    <lineage>
        <taxon>unclassified sequences</taxon>
        <taxon>metagenomes</taxon>
        <taxon>ecological metagenomes</taxon>
    </lineage>
</organism>
<evidence type="ECO:0000313" key="1">
    <source>
        <dbReference type="EMBL" id="GAH16101.1"/>
    </source>
</evidence>
<feature type="non-terminal residue" evidence="1">
    <location>
        <position position="34"/>
    </location>
</feature>
<gene>
    <name evidence="1" type="ORF">S01H4_58623</name>
</gene>
<comment type="caution">
    <text evidence="1">The sequence shown here is derived from an EMBL/GenBank/DDBJ whole genome shotgun (WGS) entry which is preliminary data.</text>
</comment>
<name>X1D5S6_9ZZZZ</name>
<reference evidence="1" key="1">
    <citation type="journal article" date="2014" name="Front. Microbiol.">
        <title>High frequency of phylogenetically diverse reductive dehalogenase-homologous genes in deep subseafloor sedimentary metagenomes.</title>
        <authorList>
            <person name="Kawai M."/>
            <person name="Futagami T."/>
            <person name="Toyoda A."/>
            <person name="Takaki Y."/>
            <person name="Nishi S."/>
            <person name="Hori S."/>
            <person name="Arai W."/>
            <person name="Tsubouchi T."/>
            <person name="Morono Y."/>
            <person name="Uchiyama I."/>
            <person name="Ito T."/>
            <person name="Fujiyama A."/>
            <person name="Inagaki F."/>
            <person name="Takami H."/>
        </authorList>
    </citation>
    <scope>NUCLEOTIDE SEQUENCE</scope>
    <source>
        <strain evidence="1">Expedition CK06-06</strain>
    </source>
</reference>
<protein>
    <submittedName>
        <fullName evidence="1">Uncharacterized protein</fullName>
    </submittedName>
</protein>
<accession>X1D5S6</accession>
<dbReference type="AlphaFoldDB" id="X1D5S6"/>
<dbReference type="EMBL" id="BART01034268">
    <property type="protein sequence ID" value="GAH16101.1"/>
    <property type="molecule type" value="Genomic_DNA"/>
</dbReference>
<proteinExistence type="predicted"/>
<sequence length="34" mass="3988">MYEFAVSKQFQGAWEDVKTEDFHCNGCRSNKTQC</sequence>